<organism evidence="2">
    <name type="scientific">Kribbella sp. HUAS MG21</name>
    <dbReference type="NCBI Taxonomy" id="3160966"/>
    <lineage>
        <taxon>Bacteria</taxon>
        <taxon>Bacillati</taxon>
        <taxon>Actinomycetota</taxon>
        <taxon>Actinomycetes</taxon>
        <taxon>Propionibacteriales</taxon>
        <taxon>Kribbellaceae</taxon>
        <taxon>Kribbella</taxon>
    </lineage>
</organism>
<name>A0AAU7TMY3_9ACTN</name>
<dbReference type="EMBL" id="CP158165">
    <property type="protein sequence ID" value="XBV28115.1"/>
    <property type="molecule type" value="Genomic_DNA"/>
</dbReference>
<dbReference type="SUPFAM" id="SSF46785">
    <property type="entry name" value="Winged helix' DNA-binding domain"/>
    <property type="match status" value="1"/>
</dbReference>
<evidence type="ECO:0000313" key="2">
    <source>
        <dbReference type="EMBL" id="XBV28115.1"/>
    </source>
</evidence>
<dbReference type="AlphaFoldDB" id="A0AAU7TMY3"/>
<dbReference type="Gene3D" id="1.10.10.10">
    <property type="entry name" value="Winged helix-like DNA-binding domain superfamily/Winged helix DNA-binding domain"/>
    <property type="match status" value="1"/>
</dbReference>
<accession>A0AAU7TMY3</accession>
<dbReference type="InterPro" id="IPR005471">
    <property type="entry name" value="Tscrpt_reg_IclR_N"/>
</dbReference>
<dbReference type="GO" id="GO:0003677">
    <property type="term" value="F:DNA binding"/>
    <property type="evidence" value="ECO:0007669"/>
    <property type="project" value="InterPro"/>
</dbReference>
<dbReference type="InterPro" id="IPR036388">
    <property type="entry name" value="WH-like_DNA-bd_sf"/>
</dbReference>
<feature type="domain" description="HTH iclR-type" evidence="1">
    <location>
        <begin position="17"/>
        <end position="60"/>
    </location>
</feature>
<dbReference type="RefSeq" id="WP_350280888.1">
    <property type="nucleotide sequence ID" value="NZ_CP158165.1"/>
</dbReference>
<dbReference type="Pfam" id="PF09339">
    <property type="entry name" value="HTH_IclR"/>
    <property type="match status" value="1"/>
</dbReference>
<proteinExistence type="predicted"/>
<dbReference type="InterPro" id="IPR036390">
    <property type="entry name" value="WH_DNA-bd_sf"/>
</dbReference>
<reference evidence="2" key="1">
    <citation type="submission" date="2024-06" db="EMBL/GenBank/DDBJ databases">
        <title>Kribbella sp. strain HUAS MG21 genome sequences.</title>
        <authorList>
            <person name="Mo P."/>
        </authorList>
    </citation>
    <scope>NUCLEOTIDE SEQUENCE</scope>
    <source>
        <strain evidence="2">HUAS MG21</strain>
    </source>
</reference>
<dbReference type="GO" id="GO:0006355">
    <property type="term" value="P:regulation of DNA-templated transcription"/>
    <property type="evidence" value="ECO:0007669"/>
    <property type="project" value="InterPro"/>
</dbReference>
<evidence type="ECO:0000259" key="1">
    <source>
        <dbReference type="Pfam" id="PF09339"/>
    </source>
</evidence>
<gene>
    <name evidence="2" type="ORF">ABN611_17165</name>
</gene>
<sequence length="216" mass="24120">MSTATVGPLADEAATLVIRALLDYRTLWTTHDLVTTTGLPAPTIRRLVAHLEQEELVRRHGPGVVAVPDWLVLLQRWSKDFRFKGQANLSRWRPKRRTPPFLERIPTTQIRHAVTGAQAAHHWAPDTPAGPPVIYTPDAELAATAWELVPAKTTSIILAEPTTDIVYTRTRTTDSGLRLAAPTQVLADLLTGTIKSPRSATPLTTWMLNNEREWRY</sequence>
<protein>
    <submittedName>
        <fullName evidence="2">Helix-turn-helix domain-containing protein</fullName>
    </submittedName>
</protein>